<feature type="region of interest" description="Disordered" evidence="1">
    <location>
        <begin position="68"/>
        <end position="150"/>
    </location>
</feature>
<feature type="region of interest" description="Disordered" evidence="1">
    <location>
        <begin position="218"/>
        <end position="394"/>
    </location>
</feature>
<dbReference type="Proteomes" id="UP000829685">
    <property type="component" value="Unassembled WGS sequence"/>
</dbReference>
<feature type="compositionally biased region" description="Polar residues" evidence="1">
    <location>
        <begin position="341"/>
        <end position="366"/>
    </location>
</feature>
<dbReference type="EMBL" id="JAFIMR010000018">
    <property type="protein sequence ID" value="KAI1867632.1"/>
    <property type="molecule type" value="Genomic_DNA"/>
</dbReference>
<feature type="compositionally biased region" description="Basic and acidic residues" evidence="1">
    <location>
        <begin position="662"/>
        <end position="679"/>
    </location>
</feature>
<evidence type="ECO:0000313" key="3">
    <source>
        <dbReference type="Proteomes" id="UP000829685"/>
    </source>
</evidence>
<feature type="compositionally biased region" description="Low complexity" evidence="1">
    <location>
        <begin position="103"/>
        <end position="112"/>
    </location>
</feature>
<evidence type="ECO:0000313" key="2">
    <source>
        <dbReference type="EMBL" id="KAI1867632.1"/>
    </source>
</evidence>
<evidence type="ECO:0000256" key="1">
    <source>
        <dbReference type="SAM" id="MobiDB-lite"/>
    </source>
</evidence>
<organism evidence="2 3">
    <name type="scientific">Neoarthrinium moseri</name>
    <dbReference type="NCBI Taxonomy" id="1658444"/>
    <lineage>
        <taxon>Eukaryota</taxon>
        <taxon>Fungi</taxon>
        <taxon>Dikarya</taxon>
        <taxon>Ascomycota</taxon>
        <taxon>Pezizomycotina</taxon>
        <taxon>Sordariomycetes</taxon>
        <taxon>Xylariomycetidae</taxon>
        <taxon>Amphisphaeriales</taxon>
        <taxon>Apiosporaceae</taxon>
        <taxon>Neoarthrinium</taxon>
    </lineage>
</organism>
<keyword evidence="3" id="KW-1185">Reference proteome</keyword>
<name>A0A9P9WKP3_9PEZI</name>
<feature type="region of interest" description="Disordered" evidence="1">
    <location>
        <begin position="42"/>
        <end position="61"/>
    </location>
</feature>
<accession>A0A9P9WKP3</accession>
<feature type="compositionally biased region" description="Low complexity" evidence="1">
    <location>
        <begin position="298"/>
        <end position="311"/>
    </location>
</feature>
<feature type="region of interest" description="Disordered" evidence="1">
    <location>
        <begin position="1"/>
        <end position="23"/>
    </location>
</feature>
<feature type="region of interest" description="Disordered" evidence="1">
    <location>
        <begin position="738"/>
        <end position="762"/>
    </location>
</feature>
<dbReference type="AlphaFoldDB" id="A0A9P9WKP3"/>
<feature type="region of interest" description="Disordered" evidence="1">
    <location>
        <begin position="605"/>
        <end position="719"/>
    </location>
</feature>
<feature type="compositionally biased region" description="Acidic residues" evidence="1">
    <location>
        <begin position="635"/>
        <end position="652"/>
    </location>
</feature>
<gene>
    <name evidence="2" type="ORF">JX265_007434</name>
</gene>
<comment type="caution">
    <text evidence="2">The sequence shown here is derived from an EMBL/GenBank/DDBJ whole genome shotgun (WGS) entry which is preliminary data.</text>
</comment>
<feature type="region of interest" description="Disordered" evidence="1">
    <location>
        <begin position="550"/>
        <end position="579"/>
    </location>
</feature>
<protein>
    <submittedName>
        <fullName evidence="2">Uncharacterized protein</fullName>
    </submittedName>
</protein>
<proteinExistence type="predicted"/>
<sequence>MVTPTRTSSPPLPTQSDLLGDNRLPRRLFRIQSKQKQLLDQADSWAQHLRRQPKPGVNLPPEILENLRNFHKRQTEINKAGLPGPEAAQDRPVETPSSPGLPPLGSEDGATAADEDAGTPVSGWETSPEPQRQIEAETLRFQSQSPLQDSFAEHIAPEPFMSQVPARSPLRPTLDAANVQKRPAFTDFPSSSLDAEEELEVVAPNALTKQLPALQRASELNPTPPSAQVQVPCTFEPDSSVSEPQARNTGARPYSNLASIQTVQRRVAGSRAKTTAVAGRMHPPAPRARHGYDVGILDSQSSVDSSPSIVPATGTGGWEHSPSKSPKGMPIKSTIMETPRVSRSLNMQSRQNTPSDQMSKTPTRSSPDIRQHSPEYRPASPQVVEQPSPTGTRGRAIEQYAPANQTPSPLPLPEAKLAAPFIQYSVSYPSYTGSVGDFVNACLTIQVLQRRRALASYQYDDFIRAWSDGYMPYIESSEDSGKELTAIEWYMDRVDEALFTSKIITKDTLGAALAFYADEVRARRRSKNPCLETTPALVPAEQVPIHEQTVEEAPSKDETIQRGIQGHPQAPGDSIGVGEANAAKLPGAEVDQDIGVHGRSPSVEAVPAEDELPSVAQKLPTPQVSKPSRKRCLDDDIDDDDDDDDDDEELEEPAPKRSSRGSLDRATKETHLPRSDGNVRSHRAVNSKAENKAPRASGEPRSTGLYLGSKMRLRKNPAKRSEKFEKYLVNLKSGRINDDISVASSAPVDATPRSGQEEKRGS</sequence>
<feature type="compositionally biased region" description="Polar residues" evidence="1">
    <location>
        <begin position="218"/>
        <end position="248"/>
    </location>
</feature>
<reference evidence="2" key="1">
    <citation type="submission" date="2021-03" db="EMBL/GenBank/DDBJ databases">
        <title>Revisited historic fungal species revealed as producer of novel bioactive compounds through whole genome sequencing and comparative genomics.</title>
        <authorList>
            <person name="Vignolle G.A."/>
            <person name="Hochenegger N."/>
            <person name="Mach R.L."/>
            <person name="Mach-Aigner A.R."/>
            <person name="Javad Rahimi M."/>
            <person name="Salim K.A."/>
            <person name="Chan C.M."/>
            <person name="Lim L.B.L."/>
            <person name="Cai F."/>
            <person name="Druzhinina I.S."/>
            <person name="U'Ren J.M."/>
            <person name="Derntl C."/>
        </authorList>
    </citation>
    <scope>NUCLEOTIDE SEQUENCE</scope>
    <source>
        <strain evidence="2">TUCIM 5799</strain>
    </source>
</reference>